<dbReference type="InterPro" id="IPR000740">
    <property type="entry name" value="GrpE"/>
</dbReference>
<dbReference type="PANTHER" id="PTHR21237">
    <property type="entry name" value="GRPE PROTEIN"/>
    <property type="match status" value="1"/>
</dbReference>
<dbReference type="Gene3D" id="3.90.20.20">
    <property type="match status" value="1"/>
</dbReference>
<keyword evidence="3" id="KW-0963">Cytoplasm</keyword>
<dbReference type="HAMAP" id="MF_01151">
    <property type="entry name" value="GrpE"/>
    <property type="match status" value="1"/>
</dbReference>
<evidence type="ECO:0000313" key="9">
    <source>
        <dbReference type="Proteomes" id="UP001237737"/>
    </source>
</evidence>
<dbReference type="Gene3D" id="2.30.22.10">
    <property type="entry name" value="Head domain of nucleotide exchange factor GrpE"/>
    <property type="match status" value="1"/>
</dbReference>
<feature type="coiled-coil region" evidence="6">
    <location>
        <begin position="26"/>
        <end position="74"/>
    </location>
</feature>
<comment type="subunit">
    <text evidence="3">Homodimer.</text>
</comment>
<dbReference type="PROSITE" id="PS01071">
    <property type="entry name" value="GRPE"/>
    <property type="match status" value="1"/>
</dbReference>
<evidence type="ECO:0000256" key="2">
    <source>
        <dbReference type="ARBA" id="ARBA00023186"/>
    </source>
</evidence>
<comment type="function">
    <text evidence="3 4">Participates actively in the response to hyperosmotic and heat shock by preventing the aggregation of stress-denatured proteins, in association with DnaK and GrpE. It is the nucleotide exchange factor for DnaK and may function as a thermosensor. Unfolded proteins bind initially to DnaJ; upon interaction with the DnaJ-bound protein, DnaK hydrolyzes its bound ATP, resulting in the formation of a stable complex. GrpE releases ADP from DnaK; ATP binding to DnaK triggers the release of the substrate protein, thus completing the reaction cycle. Several rounds of ATP-dependent interactions between DnaJ, DnaK and GrpE are required for fully efficient folding.</text>
</comment>
<dbReference type="InterPro" id="IPR013805">
    <property type="entry name" value="GrpE_CC"/>
</dbReference>
<dbReference type="CDD" id="cd00446">
    <property type="entry name" value="GrpE"/>
    <property type="match status" value="1"/>
</dbReference>
<name>A0ABT9SVY8_9GAMM</name>
<evidence type="ECO:0000256" key="3">
    <source>
        <dbReference type="HAMAP-Rule" id="MF_01151"/>
    </source>
</evidence>
<dbReference type="InterPro" id="IPR009012">
    <property type="entry name" value="GrpE_head"/>
</dbReference>
<feature type="region of interest" description="Disordered" evidence="7">
    <location>
        <begin position="1"/>
        <end position="21"/>
    </location>
</feature>
<keyword evidence="3 4" id="KW-0346">Stress response</keyword>
<dbReference type="RefSeq" id="WP_306847551.1">
    <property type="nucleotide sequence ID" value="NZ_JAUSSK010000001.1"/>
</dbReference>
<protein>
    <recommendedName>
        <fullName evidence="3 4">Protein GrpE</fullName>
    </recommendedName>
    <alternativeName>
        <fullName evidence="3">HSP-70 cofactor</fullName>
    </alternativeName>
</protein>
<keyword evidence="9" id="KW-1185">Reference proteome</keyword>
<proteinExistence type="inferred from homology"/>
<dbReference type="SUPFAM" id="SSF58014">
    <property type="entry name" value="Coiled-coil domain of nucleotide exchange factor GrpE"/>
    <property type="match status" value="1"/>
</dbReference>
<gene>
    <name evidence="3" type="primary">grpE</name>
    <name evidence="8" type="ORF">J2T07_000853</name>
</gene>
<organism evidence="8 9">
    <name type="scientific">Luteibacter jiangsuensis</name>
    <dbReference type="NCBI Taxonomy" id="637577"/>
    <lineage>
        <taxon>Bacteria</taxon>
        <taxon>Pseudomonadati</taxon>
        <taxon>Pseudomonadota</taxon>
        <taxon>Gammaproteobacteria</taxon>
        <taxon>Lysobacterales</taxon>
        <taxon>Rhodanobacteraceae</taxon>
        <taxon>Luteibacter</taxon>
    </lineage>
</organism>
<evidence type="ECO:0000256" key="1">
    <source>
        <dbReference type="ARBA" id="ARBA00009054"/>
    </source>
</evidence>
<dbReference type="Pfam" id="PF01025">
    <property type="entry name" value="GrpE"/>
    <property type="match status" value="1"/>
</dbReference>
<keyword evidence="2 3" id="KW-0143">Chaperone</keyword>
<evidence type="ECO:0000256" key="4">
    <source>
        <dbReference type="RuleBase" id="RU000639"/>
    </source>
</evidence>
<dbReference type="Proteomes" id="UP001237737">
    <property type="component" value="Unassembled WGS sequence"/>
</dbReference>
<dbReference type="EMBL" id="JAUSSK010000001">
    <property type="protein sequence ID" value="MDQ0008694.1"/>
    <property type="molecule type" value="Genomic_DNA"/>
</dbReference>
<accession>A0ABT9SVY8</accession>
<evidence type="ECO:0000256" key="5">
    <source>
        <dbReference type="RuleBase" id="RU004478"/>
    </source>
</evidence>
<dbReference type="NCBIfam" id="NF010745">
    <property type="entry name" value="PRK14147.1"/>
    <property type="match status" value="1"/>
</dbReference>
<keyword evidence="6" id="KW-0175">Coiled coil</keyword>
<sequence>MHNNDPHVPDPAQDGGVADNGVNADLDALTAKLTALESELAGARETVLRERAEIENQRRRLQRDLDNARRFANEKLLGELLPVYDGIVLGLANESADAKTLREGLDLTLKQLEKVIQGNGLSVIDPLHQPFNPEHHQAISSVTSNEHVPGTVVAVVQKGFVLNDRLLRPALVAVVGDH</sequence>
<comment type="caution">
    <text evidence="8">The sequence shown here is derived from an EMBL/GenBank/DDBJ whole genome shotgun (WGS) entry which is preliminary data.</text>
</comment>
<dbReference type="SUPFAM" id="SSF51064">
    <property type="entry name" value="Head domain of nucleotide exchange factor GrpE"/>
    <property type="match status" value="1"/>
</dbReference>
<reference evidence="8 9" key="1">
    <citation type="submission" date="2023-07" db="EMBL/GenBank/DDBJ databases">
        <title>Sorghum-associated microbial communities from plants grown in Nebraska, USA.</title>
        <authorList>
            <person name="Schachtman D."/>
        </authorList>
    </citation>
    <scope>NUCLEOTIDE SEQUENCE [LARGE SCALE GENOMIC DNA]</scope>
    <source>
        <strain evidence="8 9">CC60</strain>
    </source>
</reference>
<comment type="similarity">
    <text evidence="1 3 5">Belongs to the GrpE family.</text>
</comment>
<evidence type="ECO:0000256" key="7">
    <source>
        <dbReference type="SAM" id="MobiDB-lite"/>
    </source>
</evidence>
<evidence type="ECO:0000256" key="6">
    <source>
        <dbReference type="SAM" id="Coils"/>
    </source>
</evidence>
<evidence type="ECO:0000313" key="8">
    <source>
        <dbReference type="EMBL" id="MDQ0008694.1"/>
    </source>
</evidence>
<comment type="subcellular location">
    <subcellularLocation>
        <location evidence="3">Cytoplasm</location>
    </subcellularLocation>
</comment>
<dbReference type="PANTHER" id="PTHR21237:SF23">
    <property type="entry name" value="GRPE PROTEIN HOMOLOG, MITOCHONDRIAL"/>
    <property type="match status" value="1"/>
</dbReference>
<dbReference type="PRINTS" id="PR00773">
    <property type="entry name" value="GRPEPROTEIN"/>
</dbReference>